<gene>
    <name evidence="3" type="ORF">GCM10010227_08360</name>
    <name evidence="2" type="ORF">Sgou_50090</name>
</gene>
<accession>A0A8H9HGS4</accession>
<organism evidence="3 5">
    <name type="scientific">Streptomyces gougerotii</name>
    <dbReference type="NCBI Taxonomy" id="53448"/>
    <lineage>
        <taxon>Bacteria</taxon>
        <taxon>Bacillati</taxon>
        <taxon>Actinomycetota</taxon>
        <taxon>Actinomycetes</taxon>
        <taxon>Kitasatosporales</taxon>
        <taxon>Streptomycetaceae</taxon>
        <taxon>Streptomyces</taxon>
        <taxon>Streptomyces diastaticus group</taxon>
    </lineage>
</organism>
<name>A0A8H9HGS4_9ACTN</name>
<reference evidence="2 4" key="2">
    <citation type="submission" date="2020-02" db="EMBL/GenBank/DDBJ databases">
        <title>Whole genome shotgun sequence of Streptomyces gougerotii NBRC 13043.</title>
        <authorList>
            <person name="Ichikawa N."/>
            <person name="Komaki H."/>
            <person name="Tamura T."/>
        </authorList>
    </citation>
    <scope>NUCLEOTIDE SEQUENCE [LARGE SCALE GENOMIC DNA]</scope>
    <source>
        <strain evidence="2 4">NBRC 13043</strain>
    </source>
</reference>
<keyword evidence="4" id="KW-1185">Reference proteome</keyword>
<dbReference type="Proteomes" id="UP000660975">
    <property type="component" value="Unassembled WGS sequence"/>
</dbReference>
<sequence length="83" mass="8939">MTPARRCATQNAAKETRQSAVARTGKVRRRREGEAAVTLGEATRRGPPGREGGRRRERIWWKPRGAAKVVDVAGGTGDSGKGL</sequence>
<reference evidence="3" key="3">
    <citation type="submission" date="2020-09" db="EMBL/GenBank/DDBJ databases">
        <authorList>
            <person name="Sun Q."/>
            <person name="Ohkuma M."/>
        </authorList>
    </citation>
    <scope>NUCLEOTIDE SEQUENCE</scope>
    <source>
        <strain evidence="3">JCM 4136</strain>
    </source>
</reference>
<dbReference type="Proteomes" id="UP000480804">
    <property type="component" value="Unassembled WGS sequence"/>
</dbReference>
<evidence type="ECO:0000313" key="2">
    <source>
        <dbReference type="EMBL" id="GFH80339.1"/>
    </source>
</evidence>
<evidence type="ECO:0000313" key="3">
    <source>
        <dbReference type="EMBL" id="GGU57670.1"/>
    </source>
</evidence>
<comment type="caution">
    <text evidence="3">The sequence shown here is derived from an EMBL/GenBank/DDBJ whole genome shotgun (WGS) entry which is preliminary data.</text>
</comment>
<dbReference type="EMBL" id="BLLO01000025">
    <property type="protein sequence ID" value="GFH80339.1"/>
    <property type="molecule type" value="Genomic_DNA"/>
</dbReference>
<proteinExistence type="predicted"/>
<feature type="region of interest" description="Disordered" evidence="1">
    <location>
        <begin position="1"/>
        <end position="55"/>
    </location>
</feature>
<feature type="compositionally biased region" description="Polar residues" evidence="1">
    <location>
        <begin position="8"/>
        <end position="21"/>
    </location>
</feature>
<dbReference type="EMBL" id="BMSC01000002">
    <property type="protein sequence ID" value="GGU57670.1"/>
    <property type="molecule type" value="Genomic_DNA"/>
</dbReference>
<evidence type="ECO:0000256" key="1">
    <source>
        <dbReference type="SAM" id="MobiDB-lite"/>
    </source>
</evidence>
<evidence type="ECO:0000313" key="4">
    <source>
        <dbReference type="Proteomes" id="UP000480804"/>
    </source>
</evidence>
<protein>
    <submittedName>
        <fullName evidence="3">Uncharacterized protein</fullName>
    </submittedName>
</protein>
<dbReference type="AlphaFoldDB" id="A0A8H9HGS4"/>
<evidence type="ECO:0000313" key="5">
    <source>
        <dbReference type="Proteomes" id="UP000660975"/>
    </source>
</evidence>
<reference evidence="3" key="1">
    <citation type="journal article" date="2014" name="Int. J. Syst. Evol. Microbiol.">
        <title>Complete genome sequence of Corynebacterium casei LMG S-19264T (=DSM 44701T), isolated from a smear-ripened cheese.</title>
        <authorList>
            <consortium name="US DOE Joint Genome Institute (JGI-PGF)"/>
            <person name="Walter F."/>
            <person name="Albersmeier A."/>
            <person name="Kalinowski J."/>
            <person name="Ruckert C."/>
        </authorList>
    </citation>
    <scope>NUCLEOTIDE SEQUENCE</scope>
    <source>
        <strain evidence="3">JCM 4136</strain>
    </source>
</reference>